<dbReference type="InterPro" id="IPR050348">
    <property type="entry name" value="Protein-Tyr_Phosphatase"/>
</dbReference>
<proteinExistence type="predicted"/>
<reference evidence="3" key="1">
    <citation type="submission" date="2016-11" db="UniProtKB">
        <authorList>
            <consortium name="WormBaseParasite"/>
        </authorList>
    </citation>
    <scope>IDENTIFICATION</scope>
</reference>
<dbReference type="PANTHER" id="PTHR19134:SF531">
    <property type="entry name" value="TYROSINE-PROTEIN PHOSPHATASE LAR"/>
    <property type="match status" value="1"/>
</dbReference>
<dbReference type="AlphaFoldDB" id="A0A1I8JH30"/>
<evidence type="ECO:0000259" key="1">
    <source>
        <dbReference type="PROSITE" id="PS50055"/>
    </source>
</evidence>
<dbReference type="InterPro" id="IPR029021">
    <property type="entry name" value="Prot-tyrosine_phosphatase-like"/>
</dbReference>
<dbReference type="Pfam" id="PF00102">
    <property type="entry name" value="Y_phosphatase"/>
    <property type="match status" value="1"/>
</dbReference>
<dbReference type="InterPro" id="IPR000242">
    <property type="entry name" value="PTP_cat"/>
</dbReference>
<dbReference type="SMART" id="SM00194">
    <property type="entry name" value="PTPc"/>
    <property type="match status" value="1"/>
</dbReference>
<dbReference type="SUPFAM" id="SSF52799">
    <property type="entry name" value="(Phosphotyrosine protein) phosphatases II"/>
    <property type="match status" value="1"/>
</dbReference>
<dbReference type="Gene3D" id="3.90.190.10">
    <property type="entry name" value="Protein tyrosine phosphatase superfamily"/>
    <property type="match status" value="1"/>
</dbReference>
<dbReference type="PRINTS" id="PR00700">
    <property type="entry name" value="PRTYPHPHTASE"/>
</dbReference>
<organism evidence="2 3">
    <name type="scientific">Macrostomum lignano</name>
    <dbReference type="NCBI Taxonomy" id="282301"/>
    <lineage>
        <taxon>Eukaryota</taxon>
        <taxon>Metazoa</taxon>
        <taxon>Spiralia</taxon>
        <taxon>Lophotrochozoa</taxon>
        <taxon>Platyhelminthes</taxon>
        <taxon>Rhabditophora</taxon>
        <taxon>Macrostomorpha</taxon>
        <taxon>Macrostomida</taxon>
        <taxon>Macrostomidae</taxon>
        <taxon>Macrostomum</taxon>
    </lineage>
</organism>
<evidence type="ECO:0000313" key="3">
    <source>
        <dbReference type="WBParaSite" id="maker-uti_cns_0048000-snap-gene-0.2-mRNA-1"/>
    </source>
</evidence>
<dbReference type="PANTHER" id="PTHR19134">
    <property type="entry name" value="RECEPTOR-TYPE TYROSINE-PROTEIN PHOSPHATASE"/>
    <property type="match status" value="1"/>
</dbReference>
<dbReference type="WBParaSite" id="maker-uti_cns_0048000-snap-gene-0.2-mRNA-1">
    <property type="protein sequence ID" value="maker-uti_cns_0048000-snap-gene-0.2-mRNA-1"/>
    <property type="gene ID" value="maker-uti_cns_0048000-snap-gene-0.2"/>
</dbReference>
<dbReference type="CDD" id="cd00047">
    <property type="entry name" value="PTPc"/>
    <property type="match status" value="1"/>
</dbReference>
<dbReference type="GO" id="GO:0004725">
    <property type="term" value="F:protein tyrosine phosphatase activity"/>
    <property type="evidence" value="ECO:0007669"/>
    <property type="project" value="InterPro"/>
</dbReference>
<name>A0A1I8JH30_9PLAT</name>
<evidence type="ECO:0000313" key="2">
    <source>
        <dbReference type="Proteomes" id="UP000095280"/>
    </source>
</evidence>
<dbReference type="PROSITE" id="PS50055">
    <property type="entry name" value="TYR_PHOSPHATASE_PTP"/>
    <property type="match status" value="1"/>
</dbReference>
<keyword evidence="2" id="KW-1185">Reference proteome</keyword>
<dbReference type="Proteomes" id="UP000095280">
    <property type="component" value="Unplaced"/>
</dbReference>
<protein>
    <submittedName>
        <fullName evidence="3">Tyrosine-protein phosphatase domain-containing protein</fullName>
    </submittedName>
</protein>
<accession>A0A1I8JH30</accession>
<sequence length="174" mass="20551">MLRDSELEVHRQFEEIREAALEREQKDFSLNVATADCNRAKNRYTDILPYDHTRDLATLPDDYINANYIKGLDREREFIASQGPIQGTIDDHWRMIYQHKVTLILTLTQCQEGMKRKSERYWPEIVGQCETYDEIKVFLESESEMGSYTVRKMSVTCSTDRSVLLFVIIWDIEE</sequence>
<feature type="domain" description="Tyrosine-protein phosphatase" evidence="1">
    <location>
        <begin position="9"/>
        <end position="166"/>
    </location>
</feature>